<comment type="caution">
    <text evidence="1">The sequence shown here is derived from an EMBL/GenBank/DDBJ whole genome shotgun (WGS) entry which is preliminary data.</text>
</comment>
<name>A0A8J5EWB2_ZINOF</name>
<proteinExistence type="predicted"/>
<protein>
    <submittedName>
        <fullName evidence="1">Uncharacterized protein</fullName>
    </submittedName>
</protein>
<gene>
    <name evidence="1" type="ORF">ZIOFF_064694</name>
</gene>
<dbReference type="EMBL" id="JACMSC010000018">
    <property type="protein sequence ID" value="KAG6475474.1"/>
    <property type="molecule type" value="Genomic_DNA"/>
</dbReference>
<reference evidence="1 2" key="1">
    <citation type="submission" date="2020-08" db="EMBL/GenBank/DDBJ databases">
        <title>Plant Genome Project.</title>
        <authorList>
            <person name="Zhang R.-G."/>
        </authorList>
    </citation>
    <scope>NUCLEOTIDE SEQUENCE [LARGE SCALE GENOMIC DNA]</scope>
    <source>
        <tissue evidence="1">Rhizome</tissue>
    </source>
</reference>
<accession>A0A8J5EWB2</accession>
<keyword evidence="2" id="KW-1185">Reference proteome</keyword>
<dbReference type="AlphaFoldDB" id="A0A8J5EWB2"/>
<evidence type="ECO:0000313" key="2">
    <source>
        <dbReference type="Proteomes" id="UP000734854"/>
    </source>
</evidence>
<dbReference type="Proteomes" id="UP000734854">
    <property type="component" value="Unassembled WGS sequence"/>
</dbReference>
<evidence type="ECO:0000313" key="1">
    <source>
        <dbReference type="EMBL" id="KAG6475474.1"/>
    </source>
</evidence>
<organism evidence="1 2">
    <name type="scientific">Zingiber officinale</name>
    <name type="common">Ginger</name>
    <name type="synonym">Amomum zingiber</name>
    <dbReference type="NCBI Taxonomy" id="94328"/>
    <lineage>
        <taxon>Eukaryota</taxon>
        <taxon>Viridiplantae</taxon>
        <taxon>Streptophyta</taxon>
        <taxon>Embryophyta</taxon>
        <taxon>Tracheophyta</taxon>
        <taxon>Spermatophyta</taxon>
        <taxon>Magnoliopsida</taxon>
        <taxon>Liliopsida</taxon>
        <taxon>Zingiberales</taxon>
        <taxon>Zingiberaceae</taxon>
        <taxon>Zingiber</taxon>
    </lineage>
</organism>
<sequence>MPVEESLRVHRCDRDQARWVSLAAVLKFLIRDGGGLESELRLCQCFESLPRLLGVLQETSSRTEAPKHSALIRLVSAVCAAQIGEPHEENRVLVASHRNVDPSCRNASNPYHHCSDYCWTRTSREKEQREENRAVITERKEDKKAEKVEMEIINPKCANALNPYHKCADYCFNK</sequence>